<feature type="domain" description="3-hydroxyacyl-CoA dehydrogenase NAD binding" evidence="5">
    <location>
        <begin position="7"/>
        <end position="179"/>
    </location>
</feature>
<dbReference type="SUPFAM" id="SSF48179">
    <property type="entry name" value="6-phosphogluconate dehydrogenase C-terminal domain-like"/>
    <property type="match status" value="1"/>
</dbReference>
<dbReference type="GO" id="GO:0006631">
    <property type="term" value="P:fatty acid metabolic process"/>
    <property type="evidence" value="ECO:0007669"/>
    <property type="project" value="InterPro"/>
</dbReference>
<comment type="caution">
    <text evidence="6">The sequence shown here is derived from an EMBL/GenBank/DDBJ whole genome shotgun (WGS) entry which is preliminary data.</text>
</comment>
<evidence type="ECO:0000256" key="3">
    <source>
        <dbReference type="SAM" id="MobiDB-lite"/>
    </source>
</evidence>
<dbReference type="AlphaFoldDB" id="A0AAU9J830"/>
<organism evidence="6 7">
    <name type="scientific">Blepharisma stoltei</name>
    <dbReference type="NCBI Taxonomy" id="1481888"/>
    <lineage>
        <taxon>Eukaryota</taxon>
        <taxon>Sar</taxon>
        <taxon>Alveolata</taxon>
        <taxon>Ciliophora</taxon>
        <taxon>Postciliodesmatophora</taxon>
        <taxon>Heterotrichea</taxon>
        <taxon>Heterotrichida</taxon>
        <taxon>Blepharismidae</taxon>
        <taxon>Blepharisma</taxon>
    </lineage>
</organism>
<evidence type="ECO:0000256" key="2">
    <source>
        <dbReference type="SAM" id="Coils"/>
    </source>
</evidence>
<dbReference type="Gene3D" id="3.40.50.720">
    <property type="entry name" value="NAD(P)-binding Rossmann-like Domain"/>
    <property type="match status" value="1"/>
</dbReference>
<dbReference type="Pfam" id="PF02737">
    <property type="entry name" value="3HCDH_N"/>
    <property type="match status" value="1"/>
</dbReference>
<dbReference type="InterPro" id="IPR006108">
    <property type="entry name" value="3HC_DH_C"/>
</dbReference>
<dbReference type="EMBL" id="CAJZBQ010000034">
    <property type="protein sequence ID" value="CAG9323395.1"/>
    <property type="molecule type" value="Genomic_DNA"/>
</dbReference>
<evidence type="ECO:0008006" key="8">
    <source>
        <dbReference type="Google" id="ProtNLM"/>
    </source>
</evidence>
<dbReference type="GO" id="GO:0016616">
    <property type="term" value="F:oxidoreductase activity, acting on the CH-OH group of donors, NAD or NADP as acceptor"/>
    <property type="evidence" value="ECO:0007669"/>
    <property type="project" value="InterPro"/>
</dbReference>
<keyword evidence="2" id="KW-0175">Coiled coil</keyword>
<dbReference type="PANTHER" id="PTHR48075">
    <property type="entry name" value="3-HYDROXYACYL-COA DEHYDROGENASE FAMILY PROTEIN"/>
    <property type="match status" value="1"/>
</dbReference>
<dbReference type="GO" id="GO:0070403">
    <property type="term" value="F:NAD+ binding"/>
    <property type="evidence" value="ECO:0007669"/>
    <property type="project" value="InterPro"/>
</dbReference>
<keyword evidence="7" id="KW-1185">Reference proteome</keyword>
<evidence type="ECO:0000313" key="7">
    <source>
        <dbReference type="Proteomes" id="UP001162131"/>
    </source>
</evidence>
<proteinExistence type="predicted"/>
<dbReference type="Gene3D" id="1.10.1040.10">
    <property type="entry name" value="N-(1-d-carboxylethyl)-l-norvaline Dehydrogenase, domain 2"/>
    <property type="match status" value="1"/>
</dbReference>
<protein>
    <recommendedName>
        <fullName evidence="8">3-hydroxyacyl-CoA dehydrogenase</fullName>
    </recommendedName>
</protein>
<dbReference type="InterPro" id="IPR036291">
    <property type="entry name" value="NAD(P)-bd_dom_sf"/>
</dbReference>
<evidence type="ECO:0000259" key="5">
    <source>
        <dbReference type="Pfam" id="PF02737"/>
    </source>
</evidence>
<dbReference type="InterPro" id="IPR008927">
    <property type="entry name" value="6-PGluconate_DH-like_C_sf"/>
</dbReference>
<evidence type="ECO:0000259" key="4">
    <source>
        <dbReference type="Pfam" id="PF00725"/>
    </source>
</evidence>
<accession>A0AAU9J830</accession>
<feature type="compositionally biased region" description="Basic and acidic residues" evidence="3">
    <location>
        <begin position="497"/>
        <end position="515"/>
    </location>
</feature>
<dbReference type="PANTHER" id="PTHR48075:SF5">
    <property type="entry name" value="3-HYDROXYBUTYRYL-COA DEHYDROGENASE"/>
    <property type="match status" value="1"/>
</dbReference>
<feature type="compositionally biased region" description="Basic residues" evidence="3">
    <location>
        <begin position="546"/>
        <end position="560"/>
    </location>
</feature>
<dbReference type="Proteomes" id="UP001162131">
    <property type="component" value="Unassembled WGS sequence"/>
</dbReference>
<feature type="compositionally biased region" description="Acidic residues" evidence="3">
    <location>
        <begin position="566"/>
        <end position="586"/>
    </location>
</feature>
<feature type="region of interest" description="Disordered" evidence="3">
    <location>
        <begin position="650"/>
        <end position="697"/>
    </location>
</feature>
<evidence type="ECO:0000256" key="1">
    <source>
        <dbReference type="ARBA" id="ARBA00023002"/>
    </source>
</evidence>
<feature type="domain" description="3-hydroxyacyl-CoA dehydrogenase C-terminal" evidence="4">
    <location>
        <begin position="187"/>
        <end position="283"/>
    </location>
</feature>
<sequence length="697" mass="81021">MSRFVLSIVGAGNYGAALAYLASWHSKSIVKLIDTSEEKLSQSSILFEHWFNLDEKLYGPPREDIYDILERITVSPHLEDIEYSDFVVESITENLSQKNEIIQQIEKIVDSDIVIASTTSHISITKIAQNTQFPDRILGLNYTHFPWMSNVCEIVATIKSSNEAIATARNYAKKIGLKPSICFDRPGFIANKSICVIINEAIWILHEGIARKEDIDTSLCGTLCMNVGPLEFADFIGLDEVLDILKTLHRDTGDDKYRPCPLLVNLVSAGMLGRKTSQGFYEYDPNEPLTTYRSESLSKMDKEYNKIINVQREIRRKTEILYEAANLNYLEKFQFEDLREVPFGDLKALADDINMDEIVADNQNKLRKLFDIIEKQKEDIKNKQKENEGLKREAETLSKTQQKVEKAIKDAENKVESMTAELEKMKKNNMYKDIRDPNNPDENLSDWMEKAREVYDIKEISKKEKEMVKEFVWEFTQADSKLESKDFDKMVQEYIEKKQKEREGETAKKKNKIEIPIEEYSDEEEEEEEEDLELQDEGYFESDQARRKKKRKRRRRRTAKKSKEPDEIEEPDELEQEDENQIASEEEEKKEVKEKKKINRQEIKDKKSKEFAKPLNDIEEDIKGGKFRDFAESLKEIEEVIKGHKLKGFQNPFEVPQGESKGRKLKPLRSPFAGLDEEISRLMKASKSSKNKNDEDN</sequence>
<name>A0AAU9J830_9CILI</name>
<dbReference type="InterPro" id="IPR013328">
    <property type="entry name" value="6PGD_dom2"/>
</dbReference>
<keyword evidence="1" id="KW-0560">Oxidoreductase</keyword>
<feature type="compositionally biased region" description="Basic and acidic residues" evidence="3">
    <location>
        <begin position="587"/>
        <end position="611"/>
    </location>
</feature>
<dbReference type="Pfam" id="PF00725">
    <property type="entry name" value="3HCDH"/>
    <property type="match status" value="1"/>
</dbReference>
<feature type="coiled-coil region" evidence="2">
    <location>
        <begin position="366"/>
        <end position="428"/>
    </location>
</feature>
<evidence type="ECO:0000313" key="6">
    <source>
        <dbReference type="EMBL" id="CAG9323395.1"/>
    </source>
</evidence>
<dbReference type="SUPFAM" id="SSF51735">
    <property type="entry name" value="NAD(P)-binding Rossmann-fold domains"/>
    <property type="match status" value="1"/>
</dbReference>
<reference evidence="6" key="1">
    <citation type="submission" date="2021-09" db="EMBL/GenBank/DDBJ databases">
        <authorList>
            <consortium name="AG Swart"/>
            <person name="Singh M."/>
            <person name="Singh A."/>
            <person name="Seah K."/>
            <person name="Emmerich C."/>
        </authorList>
    </citation>
    <scope>NUCLEOTIDE SEQUENCE</scope>
    <source>
        <strain evidence="6">ATCC30299</strain>
    </source>
</reference>
<gene>
    <name evidence="6" type="ORF">BSTOLATCC_MIC34045</name>
</gene>
<feature type="region of interest" description="Disordered" evidence="3">
    <location>
        <begin position="497"/>
        <end position="611"/>
    </location>
</feature>
<dbReference type="InterPro" id="IPR006176">
    <property type="entry name" value="3-OHacyl-CoA_DH_NAD-bd"/>
</dbReference>
<feature type="compositionally biased region" description="Acidic residues" evidence="3">
    <location>
        <begin position="516"/>
        <end position="540"/>
    </location>
</feature>